<keyword evidence="1" id="KW-0472">Membrane</keyword>
<dbReference type="EMBL" id="MGGE01000009">
    <property type="protein sequence ID" value="OGM21710.1"/>
    <property type="molecule type" value="Genomic_DNA"/>
</dbReference>
<protein>
    <submittedName>
        <fullName evidence="2">Uncharacterized protein</fullName>
    </submittedName>
</protein>
<sequence length="65" mass="6978">MVTSGFGLVAALAWNEVIKEVITKYIQPIFGSSSGLVSLLIYALAVTFLAVLVTYQLSKISGKEK</sequence>
<feature type="transmembrane region" description="Helical" evidence="1">
    <location>
        <begin position="35"/>
        <end position="55"/>
    </location>
</feature>
<keyword evidence="1" id="KW-0812">Transmembrane</keyword>
<keyword evidence="1" id="KW-1133">Transmembrane helix</keyword>
<proteinExistence type="predicted"/>
<reference evidence="2 3" key="1">
    <citation type="journal article" date="2016" name="Nat. Commun.">
        <title>Thousands of microbial genomes shed light on interconnected biogeochemical processes in an aquifer system.</title>
        <authorList>
            <person name="Anantharaman K."/>
            <person name="Brown C.T."/>
            <person name="Hug L.A."/>
            <person name="Sharon I."/>
            <person name="Castelle C.J."/>
            <person name="Probst A.J."/>
            <person name="Thomas B.C."/>
            <person name="Singh A."/>
            <person name="Wilkins M.J."/>
            <person name="Karaoz U."/>
            <person name="Brodie E.L."/>
            <person name="Williams K.H."/>
            <person name="Hubbard S.S."/>
            <person name="Banfield J.F."/>
        </authorList>
    </citation>
    <scope>NUCLEOTIDE SEQUENCE [LARGE SCALE GENOMIC DNA]</scope>
</reference>
<dbReference type="InterPro" id="IPR043713">
    <property type="entry name" value="DUF5654"/>
</dbReference>
<evidence type="ECO:0000313" key="3">
    <source>
        <dbReference type="Proteomes" id="UP000178419"/>
    </source>
</evidence>
<dbReference type="Pfam" id="PF18898">
    <property type="entry name" value="DUF5654"/>
    <property type="match status" value="1"/>
</dbReference>
<organism evidence="2 3">
    <name type="scientific">Candidatus Woesebacteria bacterium RIFCSPHIGHO2_01_FULL_38_9</name>
    <dbReference type="NCBI Taxonomy" id="1802492"/>
    <lineage>
        <taxon>Bacteria</taxon>
        <taxon>Candidatus Woeseibacteriota</taxon>
    </lineage>
</organism>
<evidence type="ECO:0000256" key="1">
    <source>
        <dbReference type="SAM" id="Phobius"/>
    </source>
</evidence>
<evidence type="ECO:0000313" key="2">
    <source>
        <dbReference type="EMBL" id="OGM21710.1"/>
    </source>
</evidence>
<accession>A0A1F7Y3E8</accession>
<gene>
    <name evidence="2" type="ORF">A2714_05305</name>
</gene>
<name>A0A1F7Y3E8_9BACT</name>
<comment type="caution">
    <text evidence="2">The sequence shown here is derived from an EMBL/GenBank/DDBJ whole genome shotgun (WGS) entry which is preliminary data.</text>
</comment>
<dbReference type="AlphaFoldDB" id="A0A1F7Y3E8"/>
<dbReference type="Proteomes" id="UP000178419">
    <property type="component" value="Unassembled WGS sequence"/>
</dbReference>